<evidence type="ECO:0000313" key="1">
    <source>
        <dbReference type="EMBL" id="JAH22712.1"/>
    </source>
</evidence>
<organism evidence="1">
    <name type="scientific">Anguilla anguilla</name>
    <name type="common">European freshwater eel</name>
    <name type="synonym">Muraena anguilla</name>
    <dbReference type="NCBI Taxonomy" id="7936"/>
    <lineage>
        <taxon>Eukaryota</taxon>
        <taxon>Metazoa</taxon>
        <taxon>Chordata</taxon>
        <taxon>Craniata</taxon>
        <taxon>Vertebrata</taxon>
        <taxon>Euteleostomi</taxon>
        <taxon>Actinopterygii</taxon>
        <taxon>Neopterygii</taxon>
        <taxon>Teleostei</taxon>
        <taxon>Anguilliformes</taxon>
        <taxon>Anguillidae</taxon>
        <taxon>Anguilla</taxon>
    </lineage>
</organism>
<protein>
    <submittedName>
        <fullName evidence="1">Uncharacterized protein</fullName>
    </submittedName>
</protein>
<dbReference type="EMBL" id="GBXM01085865">
    <property type="protein sequence ID" value="JAH22712.1"/>
    <property type="molecule type" value="Transcribed_RNA"/>
</dbReference>
<proteinExistence type="predicted"/>
<reference evidence="1" key="1">
    <citation type="submission" date="2014-11" db="EMBL/GenBank/DDBJ databases">
        <authorList>
            <person name="Amaro Gonzalez C."/>
        </authorList>
    </citation>
    <scope>NUCLEOTIDE SEQUENCE</scope>
</reference>
<dbReference type="AlphaFoldDB" id="A0A0E9R1S1"/>
<reference evidence="1" key="2">
    <citation type="journal article" date="2015" name="Fish Shellfish Immunol.">
        <title>Early steps in the European eel (Anguilla anguilla)-Vibrio vulnificus interaction in the gills: Role of the RtxA13 toxin.</title>
        <authorList>
            <person name="Callol A."/>
            <person name="Pajuelo D."/>
            <person name="Ebbesson L."/>
            <person name="Teles M."/>
            <person name="MacKenzie S."/>
            <person name="Amaro C."/>
        </authorList>
    </citation>
    <scope>NUCLEOTIDE SEQUENCE</scope>
</reference>
<sequence length="52" mass="6000">MEAGLRFVYAISLQDYCEFHLLTVFQLVLPQSHLFSYRAVALKLPVLRMLSA</sequence>
<accession>A0A0E9R1S1</accession>
<name>A0A0E9R1S1_ANGAN</name>